<dbReference type="SUPFAM" id="SSF63380">
    <property type="entry name" value="Riboflavin synthase domain-like"/>
    <property type="match status" value="1"/>
</dbReference>
<dbReference type="CDD" id="cd06221">
    <property type="entry name" value="sulfite_reductase_like"/>
    <property type="match status" value="1"/>
</dbReference>
<dbReference type="InterPro" id="IPR050353">
    <property type="entry name" value="PyrK_electron_transfer"/>
</dbReference>
<feature type="compositionally biased region" description="Low complexity" evidence="1">
    <location>
        <begin position="122"/>
        <end position="137"/>
    </location>
</feature>
<feature type="compositionally biased region" description="Basic and acidic residues" evidence="1">
    <location>
        <begin position="106"/>
        <end position="121"/>
    </location>
</feature>
<dbReference type="InterPro" id="IPR037117">
    <property type="entry name" value="Dihydroorotate_DH_ele_sf"/>
</dbReference>
<dbReference type="AlphaFoldDB" id="A0A1K1LFQ8"/>
<dbReference type="Gene3D" id="2.10.240.10">
    <property type="entry name" value="Dihydroorotate dehydrogenase, electron transfer subunit"/>
    <property type="match status" value="1"/>
</dbReference>
<dbReference type="PROSITE" id="PS51384">
    <property type="entry name" value="FAD_FR"/>
    <property type="match status" value="1"/>
</dbReference>
<dbReference type="Pfam" id="PF00175">
    <property type="entry name" value="NAD_binding_1"/>
    <property type="match status" value="1"/>
</dbReference>
<evidence type="ECO:0000313" key="4">
    <source>
        <dbReference type="Proteomes" id="UP000186323"/>
    </source>
</evidence>
<feature type="domain" description="FAD-binding FR-type" evidence="2">
    <location>
        <begin position="162"/>
        <end position="262"/>
    </location>
</feature>
<dbReference type="PANTHER" id="PTHR43513:SF1">
    <property type="entry name" value="ANAEROBIC SULFITE REDUCTASE SUBUNIT B"/>
    <property type="match status" value="1"/>
</dbReference>
<name>A0A1K1LFQ8_9BACT</name>
<gene>
    <name evidence="3" type="ORF">DESPIGER_1695</name>
</gene>
<evidence type="ECO:0000259" key="2">
    <source>
        <dbReference type="PROSITE" id="PS51384"/>
    </source>
</evidence>
<feature type="compositionally biased region" description="Low complexity" evidence="1">
    <location>
        <begin position="64"/>
        <end position="86"/>
    </location>
</feature>
<dbReference type="GO" id="GO:0016491">
    <property type="term" value="F:oxidoreductase activity"/>
    <property type="evidence" value="ECO:0007669"/>
    <property type="project" value="InterPro"/>
</dbReference>
<dbReference type="InterPro" id="IPR017927">
    <property type="entry name" value="FAD-bd_FR_type"/>
</dbReference>
<dbReference type="InterPro" id="IPR017938">
    <property type="entry name" value="Riboflavin_synthase-like_b-brl"/>
</dbReference>
<feature type="compositionally biased region" description="Basic residues" evidence="1">
    <location>
        <begin position="1"/>
        <end position="12"/>
    </location>
</feature>
<reference evidence="4" key="1">
    <citation type="submission" date="2016-10" db="EMBL/GenBank/DDBJ databases">
        <authorList>
            <person name="Wegmann U."/>
        </authorList>
    </citation>
    <scope>NUCLEOTIDE SEQUENCE [LARGE SCALE GENOMIC DNA]</scope>
</reference>
<keyword evidence="4" id="KW-1185">Reference proteome</keyword>
<protein>
    <submittedName>
        <fullName evidence="3">Heterodisulfide reductase, cytochrome reductase subunit</fullName>
    </submittedName>
</protein>
<evidence type="ECO:0000313" key="3">
    <source>
        <dbReference type="EMBL" id="SFV73531.1"/>
    </source>
</evidence>
<sequence length="432" mass="45962">MATKKTTTRSKSTKAAAKPAAKPAARTRKAAAAAVPADAAEVAVRGTDSPVLKESHAPVVKDSPVPAEAVKAEAPAVAEPAQAPAVAEEKPARARKSKAAEAAPRAAEKPAEAPKADEKPAEAPAPAAEAKPAARPAVLKPRADGGMLREITPRPQQAGNPYKPMLATVVETIQETGNIKTLRVVLDDPEQMAAFTYEPGQVGQLSVFGAGESTFVINTPPSQKEYLQFSVMQAGEVTSAIHRLNPGDKVGVRAPLGNFFPYNDWKGKNIFFVGGGIGMAPIRTIMLHVLEHKADYGKVSLLYGARSPRDMAFSYELDGWLANPDLDCTLCIDNPYEGWPHKVGLIPNVLTELNPSPDNCVAVLCGPPIMIKFTLQALEKLGFQPENIVTTLEKRMKCGIGICGRCNIGSHYVCVDGPVFTMAQLKELPPEL</sequence>
<dbReference type="PRINTS" id="PR00406">
    <property type="entry name" value="CYTB5RDTASE"/>
</dbReference>
<dbReference type="Proteomes" id="UP000186323">
    <property type="component" value="Chromosome I"/>
</dbReference>
<evidence type="ECO:0000256" key="1">
    <source>
        <dbReference type="SAM" id="MobiDB-lite"/>
    </source>
</evidence>
<organism evidence="3 4">
    <name type="scientific">Desulfovibrio piger</name>
    <dbReference type="NCBI Taxonomy" id="901"/>
    <lineage>
        <taxon>Bacteria</taxon>
        <taxon>Pseudomonadati</taxon>
        <taxon>Thermodesulfobacteriota</taxon>
        <taxon>Desulfovibrionia</taxon>
        <taxon>Desulfovibrionales</taxon>
        <taxon>Desulfovibrionaceae</taxon>
        <taxon>Desulfovibrio</taxon>
    </lineage>
</organism>
<feature type="region of interest" description="Disordered" evidence="1">
    <location>
        <begin position="1"/>
        <end position="162"/>
    </location>
</feature>
<dbReference type="Pfam" id="PF10418">
    <property type="entry name" value="DHODB_Fe-S_bind"/>
    <property type="match status" value="1"/>
</dbReference>
<accession>A0A1K1LFQ8</accession>
<dbReference type="InterPro" id="IPR019480">
    <property type="entry name" value="Dihydroorotate_DH_Fe-S-bd"/>
</dbReference>
<dbReference type="SUPFAM" id="SSF52343">
    <property type="entry name" value="Ferredoxin reductase-like, C-terminal NADP-linked domain"/>
    <property type="match status" value="1"/>
</dbReference>
<dbReference type="InterPro" id="IPR039261">
    <property type="entry name" value="FNR_nucleotide-bd"/>
</dbReference>
<proteinExistence type="predicted"/>
<dbReference type="Gene3D" id="2.40.30.10">
    <property type="entry name" value="Translation factors"/>
    <property type="match status" value="1"/>
</dbReference>
<dbReference type="KEGG" id="dpg:DESPIGER_1695"/>
<dbReference type="EMBL" id="LT630450">
    <property type="protein sequence ID" value="SFV73531.1"/>
    <property type="molecule type" value="Genomic_DNA"/>
</dbReference>
<dbReference type="InterPro" id="IPR001433">
    <property type="entry name" value="OxRdtase_FAD/NAD-bd"/>
</dbReference>
<dbReference type="PANTHER" id="PTHR43513">
    <property type="entry name" value="DIHYDROOROTATE DEHYDROGENASE B (NAD(+)), ELECTRON TRANSFER SUBUNIT"/>
    <property type="match status" value="1"/>
</dbReference>
<feature type="compositionally biased region" description="Low complexity" evidence="1">
    <location>
        <begin position="13"/>
        <end position="44"/>
    </location>
</feature>
<dbReference type="Gene3D" id="3.40.50.80">
    <property type="entry name" value="Nucleotide-binding domain of ferredoxin-NADP reductase (FNR) module"/>
    <property type="match status" value="1"/>
</dbReference>